<dbReference type="Pfam" id="PF13560">
    <property type="entry name" value="HTH_31"/>
    <property type="match status" value="1"/>
</dbReference>
<dbReference type="CDD" id="cd00093">
    <property type="entry name" value="HTH_XRE"/>
    <property type="match status" value="1"/>
</dbReference>
<dbReference type="EMBL" id="DRLF01000317">
    <property type="protein sequence ID" value="HEC06998.1"/>
    <property type="molecule type" value="Genomic_DNA"/>
</dbReference>
<dbReference type="SUPFAM" id="SSF47413">
    <property type="entry name" value="lambda repressor-like DNA-binding domains"/>
    <property type="match status" value="1"/>
</dbReference>
<dbReference type="PROSITE" id="PS50943">
    <property type="entry name" value="HTH_CROC1"/>
    <property type="match status" value="1"/>
</dbReference>
<dbReference type="Gene3D" id="1.10.260.40">
    <property type="entry name" value="lambda repressor-like DNA-binding domains"/>
    <property type="match status" value="1"/>
</dbReference>
<organism evidence="2">
    <name type="scientific">Thiolapillus brandeum</name>
    <dbReference type="NCBI Taxonomy" id="1076588"/>
    <lineage>
        <taxon>Bacteria</taxon>
        <taxon>Pseudomonadati</taxon>
        <taxon>Pseudomonadota</taxon>
        <taxon>Gammaproteobacteria</taxon>
        <taxon>Chromatiales</taxon>
        <taxon>Sedimenticolaceae</taxon>
        <taxon>Thiolapillus</taxon>
    </lineage>
</organism>
<sequence>MIDNTISPELQELAGRLRMRRIARGDRQSDMAARIGVSVPTYRRMERGDPATPMGYWVKAMRLLGTVERLADTIPVSLFDEDDLKNRKRVRRRAASR</sequence>
<accession>A0A831RZG3</accession>
<evidence type="ECO:0000313" key="2">
    <source>
        <dbReference type="EMBL" id="HEC06998.1"/>
    </source>
</evidence>
<dbReference type="InterPro" id="IPR001387">
    <property type="entry name" value="Cro/C1-type_HTH"/>
</dbReference>
<dbReference type="AlphaFoldDB" id="A0A831RZG3"/>
<protein>
    <submittedName>
        <fullName evidence="2">XRE family transcriptional regulator</fullName>
    </submittedName>
</protein>
<name>A0A831RZG3_9GAMM</name>
<comment type="caution">
    <text evidence="2">The sequence shown here is derived from an EMBL/GenBank/DDBJ whole genome shotgun (WGS) entry which is preliminary data.</text>
</comment>
<evidence type="ECO:0000259" key="1">
    <source>
        <dbReference type="PROSITE" id="PS50943"/>
    </source>
</evidence>
<dbReference type="InterPro" id="IPR010982">
    <property type="entry name" value="Lambda_DNA-bd_dom_sf"/>
</dbReference>
<dbReference type="Proteomes" id="UP000886339">
    <property type="component" value="Unassembled WGS sequence"/>
</dbReference>
<feature type="domain" description="HTH cro/C1-type" evidence="1">
    <location>
        <begin position="17"/>
        <end position="70"/>
    </location>
</feature>
<proteinExistence type="predicted"/>
<dbReference type="SMART" id="SM00530">
    <property type="entry name" value="HTH_XRE"/>
    <property type="match status" value="1"/>
</dbReference>
<reference evidence="2" key="1">
    <citation type="journal article" date="2020" name="mSystems">
        <title>Genome- and Community-Level Interaction Insights into Carbon Utilization and Element Cycling Functions of Hydrothermarchaeota in Hydrothermal Sediment.</title>
        <authorList>
            <person name="Zhou Z."/>
            <person name="Liu Y."/>
            <person name="Xu W."/>
            <person name="Pan J."/>
            <person name="Luo Z.H."/>
            <person name="Li M."/>
        </authorList>
    </citation>
    <scope>NUCLEOTIDE SEQUENCE [LARGE SCALE GENOMIC DNA]</scope>
    <source>
        <strain evidence="2">HyVt-458</strain>
    </source>
</reference>
<dbReference type="GO" id="GO:0003677">
    <property type="term" value="F:DNA binding"/>
    <property type="evidence" value="ECO:0007669"/>
    <property type="project" value="InterPro"/>
</dbReference>
<gene>
    <name evidence="2" type="ORF">ENJ12_09110</name>
</gene>